<dbReference type="PANTHER" id="PTHR30050:SF4">
    <property type="entry name" value="ATP-BINDING PROTEIN RV3427C IN INSERTION SEQUENCE-RELATED"/>
    <property type="match status" value="1"/>
</dbReference>
<proteinExistence type="predicted"/>
<reference evidence="2" key="2">
    <citation type="submission" date="2021-04" db="EMBL/GenBank/DDBJ databases">
        <authorList>
            <person name="Gilroy R."/>
        </authorList>
    </citation>
    <scope>NUCLEOTIDE SEQUENCE</scope>
    <source>
        <strain evidence="2">ChiSxjej3B15-1167</strain>
    </source>
</reference>
<dbReference type="CDD" id="cd00009">
    <property type="entry name" value="AAA"/>
    <property type="match status" value="1"/>
</dbReference>
<dbReference type="SMART" id="SM00382">
    <property type="entry name" value="AAA"/>
    <property type="match status" value="1"/>
</dbReference>
<dbReference type="InterPro" id="IPR003593">
    <property type="entry name" value="AAA+_ATPase"/>
</dbReference>
<gene>
    <name evidence="2" type="ORF">H9849_09570</name>
</gene>
<dbReference type="Gene3D" id="3.40.50.300">
    <property type="entry name" value="P-loop containing nucleotide triphosphate hydrolases"/>
    <property type="match status" value="1"/>
</dbReference>
<evidence type="ECO:0000259" key="1">
    <source>
        <dbReference type="SMART" id="SM00382"/>
    </source>
</evidence>
<keyword evidence="2" id="KW-0067">ATP-binding</keyword>
<dbReference type="Proteomes" id="UP000886805">
    <property type="component" value="Unassembled WGS sequence"/>
</dbReference>
<dbReference type="PANTHER" id="PTHR30050">
    <property type="entry name" value="CHROMOSOMAL REPLICATION INITIATOR PROTEIN DNAA"/>
    <property type="match status" value="1"/>
</dbReference>
<accession>A0A9D2BE65</accession>
<protein>
    <submittedName>
        <fullName evidence="2">ATP-binding protein</fullName>
    </submittedName>
</protein>
<dbReference type="NCBIfam" id="NF005304">
    <property type="entry name" value="PRK06835.1"/>
    <property type="match status" value="1"/>
</dbReference>
<name>A0A9D2BE65_9FIRM</name>
<evidence type="ECO:0000313" key="2">
    <source>
        <dbReference type="EMBL" id="HIX73255.1"/>
    </source>
</evidence>
<feature type="domain" description="AAA+ ATPase" evidence="1">
    <location>
        <begin position="183"/>
        <end position="321"/>
    </location>
</feature>
<evidence type="ECO:0000313" key="3">
    <source>
        <dbReference type="Proteomes" id="UP000886805"/>
    </source>
</evidence>
<dbReference type="SUPFAM" id="SSF52540">
    <property type="entry name" value="P-loop containing nucleoside triphosphate hydrolases"/>
    <property type="match status" value="1"/>
</dbReference>
<sequence length="330" mass="38256">MSLSQTQYQAILDSYDRIRHNNQMEHQRRKEEVHERIPEIREIDEKIAHISIDAAKYQLFHPDTDGRASLRAEIYELSMEKINLLAIHHYPTNYLDDIYTCPDCRDTGYIGTEKCHCFQHRIVDILFDQSNLRDLIKKENFGTFQLDYYSDVHSGDKALSPRENIQGILNRSRQFIDSFDISPGRNLLITGPTGVGKTFLTHCIAAELLQQGKSVIYLTAYQFFEQLADYSFRRSQENSDTLSFLLSCDLLIIDDLGTELNNGFINSQLFLCINERILRKKSTMISTNLSLKQLSRTYTERVSSRIVGSYELFHIYGEDIRIKKAVSSLD</sequence>
<dbReference type="GO" id="GO:0005524">
    <property type="term" value="F:ATP binding"/>
    <property type="evidence" value="ECO:0007669"/>
    <property type="project" value="UniProtKB-KW"/>
</dbReference>
<organism evidence="2 3">
    <name type="scientific">Candidatus Anaerobutyricum stercoripullorum</name>
    <dbReference type="NCBI Taxonomy" id="2838456"/>
    <lineage>
        <taxon>Bacteria</taxon>
        <taxon>Bacillati</taxon>
        <taxon>Bacillota</taxon>
        <taxon>Clostridia</taxon>
        <taxon>Lachnospirales</taxon>
        <taxon>Lachnospiraceae</taxon>
        <taxon>Anaerobutyricum</taxon>
    </lineage>
</organism>
<comment type="caution">
    <text evidence="2">The sequence shown here is derived from an EMBL/GenBank/DDBJ whole genome shotgun (WGS) entry which is preliminary data.</text>
</comment>
<dbReference type="Pfam" id="PF01695">
    <property type="entry name" value="IstB_IS21"/>
    <property type="match status" value="1"/>
</dbReference>
<keyword evidence="2" id="KW-0547">Nucleotide-binding</keyword>
<reference evidence="2" key="1">
    <citation type="journal article" date="2021" name="PeerJ">
        <title>Extensive microbial diversity within the chicken gut microbiome revealed by metagenomics and culture.</title>
        <authorList>
            <person name="Gilroy R."/>
            <person name="Ravi A."/>
            <person name="Getino M."/>
            <person name="Pursley I."/>
            <person name="Horton D.L."/>
            <person name="Alikhan N.F."/>
            <person name="Baker D."/>
            <person name="Gharbi K."/>
            <person name="Hall N."/>
            <person name="Watson M."/>
            <person name="Adriaenssens E.M."/>
            <person name="Foster-Nyarko E."/>
            <person name="Jarju S."/>
            <person name="Secka A."/>
            <person name="Antonio M."/>
            <person name="Oren A."/>
            <person name="Chaudhuri R.R."/>
            <person name="La Ragione R."/>
            <person name="Hildebrand F."/>
            <person name="Pallen M.J."/>
        </authorList>
    </citation>
    <scope>NUCLEOTIDE SEQUENCE</scope>
    <source>
        <strain evidence="2">ChiSxjej3B15-1167</strain>
    </source>
</reference>
<dbReference type="EMBL" id="DXEQ01000289">
    <property type="protein sequence ID" value="HIX73255.1"/>
    <property type="molecule type" value="Genomic_DNA"/>
</dbReference>
<dbReference type="InterPro" id="IPR002611">
    <property type="entry name" value="IstB_ATP-bd"/>
</dbReference>
<dbReference type="GO" id="GO:0006260">
    <property type="term" value="P:DNA replication"/>
    <property type="evidence" value="ECO:0007669"/>
    <property type="project" value="TreeGrafter"/>
</dbReference>
<dbReference type="AlphaFoldDB" id="A0A9D2BE65"/>
<dbReference type="InterPro" id="IPR027417">
    <property type="entry name" value="P-loop_NTPase"/>
</dbReference>